<dbReference type="EMBL" id="JAOTIF010000053">
    <property type="protein sequence ID" value="MCU7552880.1"/>
    <property type="molecule type" value="Genomic_DNA"/>
</dbReference>
<reference evidence="1" key="1">
    <citation type="submission" date="2022-09" db="EMBL/GenBank/DDBJ databases">
        <authorList>
            <person name="Yuan C."/>
            <person name="Ke Z."/>
        </authorList>
    </citation>
    <scope>NUCLEOTIDE SEQUENCE</scope>
    <source>
        <strain evidence="1">LB-8</strain>
    </source>
</reference>
<dbReference type="GO" id="GO:0004519">
    <property type="term" value="F:endonuclease activity"/>
    <property type="evidence" value="ECO:0007669"/>
    <property type="project" value="InterPro"/>
</dbReference>
<dbReference type="AlphaFoldDB" id="A0A9X2Y189"/>
<dbReference type="Proteomes" id="UP001155483">
    <property type="component" value="Unassembled WGS sequence"/>
</dbReference>
<organism evidence="1 2">
    <name type="scientific">Paraflavisolibacter caeni</name>
    <dbReference type="NCBI Taxonomy" id="2982496"/>
    <lineage>
        <taxon>Bacteria</taxon>
        <taxon>Pseudomonadati</taxon>
        <taxon>Bacteroidota</taxon>
        <taxon>Chitinophagia</taxon>
        <taxon>Chitinophagales</taxon>
        <taxon>Chitinophagaceae</taxon>
        <taxon>Paraflavisolibacter</taxon>
    </lineage>
</organism>
<sequence>MKVHLIRKETIEDFVLKNARSRPSFEEWLEKLRYADWEKPTDIQETFGSADLLGKSSNRVVFNIAGNTYRMICKYAFGEKQVHLFICWIGTHTKYDELCHDEEQYTVSLY</sequence>
<dbReference type="InterPro" id="IPR018669">
    <property type="entry name" value="Toxin_HigB"/>
</dbReference>
<name>A0A9X2Y189_9BACT</name>
<evidence type="ECO:0000313" key="2">
    <source>
        <dbReference type="Proteomes" id="UP001155483"/>
    </source>
</evidence>
<dbReference type="Pfam" id="PF09907">
    <property type="entry name" value="HigB_toxin"/>
    <property type="match status" value="1"/>
</dbReference>
<protein>
    <submittedName>
        <fullName evidence="1">Type II toxin-antitoxin system HigB family toxin</fullName>
    </submittedName>
</protein>
<reference evidence="1" key="2">
    <citation type="submission" date="2023-04" db="EMBL/GenBank/DDBJ databases">
        <title>Paracnuella aquatica gen. nov., sp. nov., a member of the family Chitinophagaceae isolated from a hot spring.</title>
        <authorList>
            <person name="Wang C."/>
        </authorList>
    </citation>
    <scope>NUCLEOTIDE SEQUENCE</scope>
    <source>
        <strain evidence="1">LB-8</strain>
    </source>
</reference>
<dbReference type="GO" id="GO:0003723">
    <property type="term" value="F:RNA binding"/>
    <property type="evidence" value="ECO:0007669"/>
    <property type="project" value="InterPro"/>
</dbReference>
<keyword evidence="2" id="KW-1185">Reference proteome</keyword>
<dbReference type="GO" id="GO:0110001">
    <property type="term" value="C:toxin-antitoxin complex"/>
    <property type="evidence" value="ECO:0007669"/>
    <property type="project" value="InterPro"/>
</dbReference>
<proteinExistence type="predicted"/>
<comment type="caution">
    <text evidence="1">The sequence shown here is derived from an EMBL/GenBank/DDBJ whole genome shotgun (WGS) entry which is preliminary data.</text>
</comment>
<dbReference type="RefSeq" id="WP_279300314.1">
    <property type="nucleotide sequence ID" value="NZ_JAOTIF010000053.1"/>
</dbReference>
<gene>
    <name evidence="1" type="ORF">OCK74_27420</name>
</gene>
<accession>A0A9X2Y189</accession>
<evidence type="ECO:0000313" key="1">
    <source>
        <dbReference type="EMBL" id="MCU7552880.1"/>
    </source>
</evidence>